<name>A0ABW9KE00_9FIRM</name>
<protein>
    <submittedName>
        <fullName evidence="1">Uncharacterized protein</fullName>
    </submittedName>
</protein>
<comment type="caution">
    <text evidence="1">The sequence shown here is derived from an EMBL/GenBank/DDBJ whole genome shotgun (WGS) entry which is preliminary data.</text>
</comment>
<reference evidence="1 2" key="1">
    <citation type="journal article" date="2024" name="Anaerobe">
        <title>The identification of Finegoldia dalianensis sp. nov., isolated from the pus of a patient with skin abscess and genomic analysis of the strains belonging to Finegoldia genus.</title>
        <authorList>
            <person name="Li Y."/>
            <person name="Wang Y."/>
            <person name="Xiao D."/>
            <person name="Wang J."/>
            <person name="Jin D."/>
        </authorList>
    </citation>
    <scope>NUCLEOTIDE SEQUENCE [LARGE SCALE GENOMIC DNA]</scope>
    <source>
        <strain evidence="1 2">LY240594</strain>
    </source>
</reference>
<sequence length="119" mass="13912">MILKRDKNNWKNHTFSTGSSTGSDYKAFEKDSKNDLENMAKENGLCLHSFNKNHYCFSAVLSDGNNYVYVSQSDVRFFDIDKILIRTMEHDHDWHGGRNQYCKWSELGREAKRIIGRTV</sequence>
<organism evidence="1 2">
    <name type="scientific">Finegoldia dalianensis</name>
    <dbReference type="NCBI Taxonomy" id="3145239"/>
    <lineage>
        <taxon>Bacteria</taxon>
        <taxon>Bacillati</taxon>
        <taxon>Bacillota</taxon>
        <taxon>Tissierellia</taxon>
        <taxon>Tissierellales</taxon>
        <taxon>Peptoniphilaceae</taxon>
        <taxon>Finegoldia</taxon>
    </lineage>
</organism>
<dbReference type="EMBL" id="JBDLBQ010000007">
    <property type="protein sequence ID" value="MFN2102913.1"/>
    <property type="molecule type" value="Genomic_DNA"/>
</dbReference>
<accession>A0ABW9KE00</accession>
<evidence type="ECO:0000313" key="2">
    <source>
        <dbReference type="Proteomes" id="UP001634413"/>
    </source>
</evidence>
<proteinExistence type="predicted"/>
<dbReference type="Proteomes" id="UP001634413">
    <property type="component" value="Unassembled WGS sequence"/>
</dbReference>
<dbReference type="RefSeq" id="WP_412702053.1">
    <property type="nucleotide sequence ID" value="NZ_JBDLBQ010000007.1"/>
</dbReference>
<gene>
    <name evidence="1" type="ORF">ABDJ34_08360</name>
</gene>
<keyword evidence="2" id="KW-1185">Reference proteome</keyword>
<evidence type="ECO:0000313" key="1">
    <source>
        <dbReference type="EMBL" id="MFN2102913.1"/>
    </source>
</evidence>